<accession>A0A9P5CP38</accession>
<feature type="non-terminal residue" evidence="1">
    <location>
        <position position="60"/>
    </location>
</feature>
<dbReference type="GeneID" id="63841686"/>
<dbReference type="AlphaFoldDB" id="A0A9P5CP38"/>
<dbReference type="RefSeq" id="XP_040775948.1">
    <property type="nucleotide sequence ID" value="XM_040924557.1"/>
</dbReference>
<keyword evidence="2" id="KW-1185">Reference proteome</keyword>
<reference evidence="1" key="1">
    <citation type="journal article" date="2020" name="Phytopathology">
        <title>Genome sequence of the chestnut blight fungus Cryphonectria parasitica EP155: A fundamental resource for an archetypical invasive plant pathogen.</title>
        <authorList>
            <person name="Crouch J.A."/>
            <person name="Dawe A."/>
            <person name="Aerts A."/>
            <person name="Barry K."/>
            <person name="Churchill A.C.L."/>
            <person name="Grimwood J."/>
            <person name="Hillman B."/>
            <person name="Milgroom M.G."/>
            <person name="Pangilinan J."/>
            <person name="Smith M."/>
            <person name="Salamov A."/>
            <person name="Schmutz J."/>
            <person name="Yadav J."/>
            <person name="Grigoriev I.V."/>
            <person name="Nuss D."/>
        </authorList>
    </citation>
    <scope>NUCLEOTIDE SEQUENCE</scope>
    <source>
        <strain evidence="1">EP155</strain>
    </source>
</reference>
<evidence type="ECO:0000313" key="2">
    <source>
        <dbReference type="Proteomes" id="UP000803844"/>
    </source>
</evidence>
<name>A0A9P5CP38_CRYP1</name>
<protein>
    <submittedName>
        <fullName evidence="1">Uncharacterized protein</fullName>
    </submittedName>
</protein>
<comment type="caution">
    <text evidence="1">The sequence shown here is derived from an EMBL/GenBank/DDBJ whole genome shotgun (WGS) entry which is preliminary data.</text>
</comment>
<dbReference type="EMBL" id="MU032348">
    <property type="protein sequence ID" value="KAF3764987.1"/>
    <property type="molecule type" value="Genomic_DNA"/>
</dbReference>
<dbReference type="Proteomes" id="UP000803844">
    <property type="component" value="Unassembled WGS sequence"/>
</dbReference>
<proteinExistence type="predicted"/>
<organism evidence="1 2">
    <name type="scientific">Cryphonectria parasitica (strain ATCC 38755 / EP155)</name>
    <dbReference type="NCBI Taxonomy" id="660469"/>
    <lineage>
        <taxon>Eukaryota</taxon>
        <taxon>Fungi</taxon>
        <taxon>Dikarya</taxon>
        <taxon>Ascomycota</taxon>
        <taxon>Pezizomycotina</taxon>
        <taxon>Sordariomycetes</taxon>
        <taxon>Sordariomycetidae</taxon>
        <taxon>Diaporthales</taxon>
        <taxon>Cryphonectriaceae</taxon>
        <taxon>Cryphonectria-Endothia species complex</taxon>
        <taxon>Cryphonectria</taxon>
    </lineage>
</organism>
<evidence type="ECO:0000313" key="1">
    <source>
        <dbReference type="EMBL" id="KAF3764987.1"/>
    </source>
</evidence>
<sequence length="60" mass="6570">MARPCEGETGTHDWQSSGATIKKRLLLILRAGNLPPRGGVNTKVQRRVVSLDQNVTATRN</sequence>
<gene>
    <name evidence="1" type="ORF">M406DRAFT_55697</name>
</gene>